<dbReference type="EMBL" id="MU070723">
    <property type="protein sequence ID" value="KAF5826772.1"/>
    <property type="molecule type" value="Genomic_DNA"/>
</dbReference>
<protein>
    <recommendedName>
        <fullName evidence="3">GAF domain-containing protein</fullName>
    </recommendedName>
</protein>
<gene>
    <name evidence="4" type="ORF">DUNSADRAFT_2079</name>
</gene>
<reference evidence="4" key="1">
    <citation type="submission" date="2017-08" db="EMBL/GenBank/DDBJ databases">
        <authorList>
            <person name="Polle J.E."/>
            <person name="Barry K."/>
            <person name="Cushman J."/>
            <person name="Schmutz J."/>
            <person name="Tran D."/>
            <person name="Hathwaick L.T."/>
            <person name="Yim W.C."/>
            <person name="Jenkins J."/>
            <person name="Mckie-Krisberg Z.M."/>
            <person name="Prochnik S."/>
            <person name="Lindquist E."/>
            <person name="Dockter R.B."/>
            <person name="Adam C."/>
            <person name="Molina H."/>
            <person name="Bunkerborg J."/>
            <person name="Jin E."/>
            <person name="Buchheim M."/>
            <person name="Magnuson J."/>
        </authorList>
    </citation>
    <scope>NUCLEOTIDE SEQUENCE</scope>
    <source>
        <strain evidence="4">CCAP 19/18</strain>
    </source>
</reference>
<feature type="region of interest" description="Disordered" evidence="2">
    <location>
        <begin position="298"/>
        <end position="324"/>
    </location>
</feature>
<feature type="compositionally biased region" description="Low complexity" evidence="2">
    <location>
        <begin position="396"/>
        <end position="409"/>
    </location>
</feature>
<feature type="domain" description="GAF" evidence="3">
    <location>
        <begin position="1"/>
        <end position="142"/>
    </location>
</feature>
<feature type="region of interest" description="Disordered" evidence="2">
    <location>
        <begin position="393"/>
        <end position="416"/>
    </location>
</feature>
<sequence>MEAIRQVALDLLGCEKVTLFLVFKRQQELRATDIECGHNVIRCKFGEGIAGTVAKTGKLMNVPDAYAHPLFLAQVDRITGYRTRNILCASISDMNGRIVAVLQALNKVDGKQFTSADEHNIQLFSTHLGNTLSKAKLHDKALREKQRVSDLYQTFKALSGARNLEEVLDLARCALRGILHASVVFVFILDTPRNELWAKYSLEAEPHMVRVQLGQGLVGRAASENRPVVMSGGAQPRSQRSFNLLNADSVTRAPFASSPPPTPTRMPCGSLLPSTSSPRMPCASSPLATAAAATATTTAVAATQPEGSIPAAPPSGSPKSAPAYPSIATAPAALPSGSPKSASAPAKISTAPAALPTTSAISISATLPVPPPAPAVEPSSSPKSALATPGIATTTSALPSVPPQSASASQTMDTAPAATPRPFLGPQKPAFAGQTFEADLAGASPAKAIVLAPAFALAAGAVTNAIRHSAVSRASPQPPSPSSSSSSAPECGGPGSHRPASYAPNPACAPRRACAQLAGAAAGCR</sequence>
<accession>A0ABQ7FWN4</accession>
<dbReference type="Gene3D" id="3.30.450.40">
    <property type="match status" value="2"/>
</dbReference>
<keyword evidence="1" id="KW-0675">Receptor</keyword>
<dbReference type="InterPro" id="IPR029016">
    <property type="entry name" value="GAF-like_dom_sf"/>
</dbReference>
<organism evidence="4 5">
    <name type="scientific">Dunaliella salina</name>
    <name type="common">Green alga</name>
    <name type="synonym">Protococcus salinus</name>
    <dbReference type="NCBI Taxonomy" id="3046"/>
    <lineage>
        <taxon>Eukaryota</taxon>
        <taxon>Viridiplantae</taxon>
        <taxon>Chlorophyta</taxon>
        <taxon>core chlorophytes</taxon>
        <taxon>Chlorophyceae</taxon>
        <taxon>CS clade</taxon>
        <taxon>Chlamydomonadales</taxon>
        <taxon>Dunaliellaceae</taxon>
        <taxon>Dunaliella</taxon>
    </lineage>
</organism>
<evidence type="ECO:0000313" key="4">
    <source>
        <dbReference type="EMBL" id="KAF5826772.1"/>
    </source>
</evidence>
<dbReference type="SUPFAM" id="SSF55781">
    <property type="entry name" value="GAF domain-like"/>
    <property type="match status" value="2"/>
</dbReference>
<dbReference type="SMART" id="SM00065">
    <property type="entry name" value="GAF"/>
    <property type="match status" value="1"/>
</dbReference>
<dbReference type="InterPro" id="IPR003018">
    <property type="entry name" value="GAF"/>
</dbReference>
<dbReference type="Proteomes" id="UP000815325">
    <property type="component" value="Unassembled WGS sequence"/>
</dbReference>
<feature type="region of interest" description="Disordered" evidence="2">
    <location>
        <begin position="249"/>
        <end position="284"/>
    </location>
</feature>
<feature type="compositionally biased region" description="Low complexity" evidence="2">
    <location>
        <begin position="482"/>
        <end position="491"/>
    </location>
</feature>
<dbReference type="Pfam" id="PF01590">
    <property type="entry name" value="GAF"/>
    <property type="match status" value="1"/>
</dbReference>
<evidence type="ECO:0000259" key="3">
    <source>
        <dbReference type="SMART" id="SM00065"/>
    </source>
</evidence>
<evidence type="ECO:0000256" key="2">
    <source>
        <dbReference type="SAM" id="MobiDB-lite"/>
    </source>
</evidence>
<keyword evidence="5" id="KW-1185">Reference proteome</keyword>
<evidence type="ECO:0000313" key="5">
    <source>
        <dbReference type="Proteomes" id="UP000815325"/>
    </source>
</evidence>
<feature type="region of interest" description="Disordered" evidence="2">
    <location>
        <begin position="470"/>
        <end position="507"/>
    </location>
</feature>
<proteinExistence type="predicted"/>
<name>A0ABQ7FWN4_DUNSA</name>
<comment type="caution">
    <text evidence="4">The sequence shown here is derived from an EMBL/GenBank/DDBJ whole genome shotgun (WGS) entry which is preliminary data.</text>
</comment>
<evidence type="ECO:0000256" key="1">
    <source>
        <dbReference type="ARBA" id="ARBA00023170"/>
    </source>
</evidence>